<reference evidence="14" key="1">
    <citation type="submission" date="2025-08" db="UniProtKB">
        <authorList>
            <consortium name="RefSeq"/>
        </authorList>
    </citation>
    <scope>IDENTIFICATION</scope>
</reference>
<evidence type="ECO:0000256" key="3">
    <source>
        <dbReference type="ARBA" id="ARBA00022692"/>
    </source>
</evidence>
<feature type="transmembrane region" description="Helical" evidence="11">
    <location>
        <begin position="655"/>
        <end position="680"/>
    </location>
</feature>
<comment type="subcellular location">
    <subcellularLocation>
        <location evidence="1">Cell membrane</location>
        <topology evidence="1">Multi-pass membrane protein</topology>
    </subcellularLocation>
</comment>
<dbReference type="PROSITE" id="PS00981">
    <property type="entry name" value="G_PROTEIN_RECEP_F3_3"/>
    <property type="match status" value="1"/>
</dbReference>
<keyword evidence="6" id="KW-0297">G-protein coupled receptor</keyword>
<keyword evidence="13" id="KW-1185">Reference proteome</keyword>
<dbReference type="PANTHER" id="PTHR24061">
    <property type="entry name" value="CALCIUM-SENSING RECEPTOR-RELATED"/>
    <property type="match status" value="1"/>
</dbReference>
<evidence type="ECO:0000256" key="6">
    <source>
        <dbReference type="ARBA" id="ARBA00023040"/>
    </source>
</evidence>
<organism evidence="13 14">
    <name type="scientific">Gekko japonicus</name>
    <name type="common">Schlegel's Japanese gecko</name>
    <dbReference type="NCBI Taxonomy" id="146911"/>
    <lineage>
        <taxon>Eukaryota</taxon>
        <taxon>Metazoa</taxon>
        <taxon>Chordata</taxon>
        <taxon>Craniata</taxon>
        <taxon>Vertebrata</taxon>
        <taxon>Euteleostomi</taxon>
        <taxon>Lepidosauria</taxon>
        <taxon>Squamata</taxon>
        <taxon>Bifurcata</taxon>
        <taxon>Gekkota</taxon>
        <taxon>Gekkonidae</taxon>
        <taxon>Gekkoninae</taxon>
        <taxon>Gekko</taxon>
    </lineage>
</organism>
<evidence type="ECO:0000259" key="12">
    <source>
        <dbReference type="PROSITE" id="PS50259"/>
    </source>
</evidence>
<evidence type="ECO:0000256" key="10">
    <source>
        <dbReference type="ARBA" id="ARBA00023224"/>
    </source>
</evidence>
<dbReference type="SUPFAM" id="SSF53822">
    <property type="entry name" value="Periplasmic binding protein-like I"/>
    <property type="match status" value="1"/>
</dbReference>
<dbReference type="InterPro" id="IPR017979">
    <property type="entry name" value="GPCR_3_CS"/>
</dbReference>
<evidence type="ECO:0000313" key="13">
    <source>
        <dbReference type="Proteomes" id="UP000694871"/>
    </source>
</evidence>
<feature type="transmembrane region" description="Helical" evidence="11">
    <location>
        <begin position="622"/>
        <end position="643"/>
    </location>
</feature>
<dbReference type="CDD" id="cd15283">
    <property type="entry name" value="7tmC_V2R_pheromone"/>
    <property type="match status" value="1"/>
</dbReference>
<feature type="transmembrane region" description="Helical" evidence="11">
    <location>
        <begin position="811"/>
        <end position="834"/>
    </location>
</feature>
<dbReference type="InterPro" id="IPR038550">
    <property type="entry name" value="GPCR_3_9-Cys_sf"/>
</dbReference>
<evidence type="ECO:0000256" key="9">
    <source>
        <dbReference type="ARBA" id="ARBA00023180"/>
    </source>
</evidence>
<dbReference type="Pfam" id="PF01094">
    <property type="entry name" value="ANF_receptor"/>
    <property type="match status" value="1"/>
</dbReference>
<keyword evidence="10" id="KW-0807">Transducer</keyword>
<dbReference type="PRINTS" id="PR00248">
    <property type="entry name" value="GPCRMGR"/>
</dbReference>
<dbReference type="PROSITE" id="PS50259">
    <property type="entry name" value="G_PROTEIN_RECEP_F3_4"/>
    <property type="match status" value="1"/>
</dbReference>
<name>A0ABM1KGX2_GEKJA</name>
<dbReference type="Gene3D" id="2.10.50.30">
    <property type="entry name" value="GPCR, family 3, nine cysteines domain"/>
    <property type="match status" value="1"/>
</dbReference>
<keyword evidence="2" id="KW-1003">Cell membrane</keyword>
<dbReference type="GeneID" id="107115715"/>
<evidence type="ECO:0000256" key="7">
    <source>
        <dbReference type="ARBA" id="ARBA00023136"/>
    </source>
</evidence>
<dbReference type="PANTHER" id="PTHR24061:SF599">
    <property type="entry name" value="G-PROTEIN COUPLED RECEPTORS FAMILY 3 PROFILE DOMAIN-CONTAINING PROTEIN"/>
    <property type="match status" value="1"/>
</dbReference>
<dbReference type="InterPro" id="IPR011500">
    <property type="entry name" value="GPCR_3_9-Cys_dom"/>
</dbReference>
<evidence type="ECO:0000256" key="1">
    <source>
        <dbReference type="ARBA" id="ARBA00004651"/>
    </source>
</evidence>
<proteinExistence type="predicted"/>
<feature type="transmembrane region" description="Helical" evidence="11">
    <location>
        <begin position="700"/>
        <end position="718"/>
    </location>
</feature>
<accession>A0ABM1KGX2</accession>
<dbReference type="RefSeq" id="XP_015272959.1">
    <property type="nucleotide sequence ID" value="XM_015417473.1"/>
</dbReference>
<evidence type="ECO:0000256" key="4">
    <source>
        <dbReference type="ARBA" id="ARBA00022729"/>
    </source>
</evidence>
<sequence length="849" mass="95709">MNSINCTIYNDPFPISYKFYQSGDVLIGGIHSPAVFANNLLFFREHPAQMVIDDPALVTKHYQHILAMAFAIKEINENLNFLSNISLGFYILNSYPIGSMTYKVTLNLLSAHQKLVPNFSCATQKKLIALIGGLLSEISANIATILNIYKTPQDDKKQFPFVYQMVPNEAYEHRGVVLLLHHFGWTWVGLLAVNDDSGDTFLQTIVPILTENSICVAFTFRLPKPSYMEEFTDFFLLQWGKYPLLLNRKANVCYVYGQTSAMIMLHAILFQAPLYSFPLPGKVWITTSHWDFETSSIQRLWDIESFHGALSFAIHSNQPPRFQQFLQTIRPSWDGGDGFIQDFWEQAFSCSLKVLNEEEENKQICTGEEKLENLPGVLFEMSMTGHSYNVYNAVYSVAHVLNDIHLLKSKHKRLVEGGRVDFQNIQPSQIHNSLRSMLFNNSAGDIIHFDEHNEIVSDFDVTNWVTFPNGSFVRVKVGRLDPQAPPGNELSLNDAQIVWHRSFNQVLPLSVCNNHCLPGYSKRKKEGEKFCCFDCSPCPEGMFSDQMGRRHMEACVRCPGDLYPSREKKQCIPKHINYLSYQEPLGMVLAMSAISLSMVTVLVLGTFFQHKDTPIVKANNRSLTYTLLVSLLLCFLCSLLFIGKPEKVTCLLRQVTFGMVFSLALSSVLAKTITVILAFLATKPGSRMRKWVGKKLSNCIVLSASIIQAAICTLWLSTSPPFPDQDLHSVPGEIILQCNEGSAAMFYCVVGYMGFLAIVSFTVAFLARNLPDIFNEAKFITFSMLVFCSVWVSFFPTFLSTKGKSMVVVEVFSILSSSAGLLGCIFSPKCYIILLKPELNNREQLIRKG</sequence>
<dbReference type="PRINTS" id="PR01535">
    <property type="entry name" value="VOMERONASL2R"/>
</dbReference>
<keyword evidence="5 11" id="KW-1133">Transmembrane helix</keyword>
<keyword evidence="3 11" id="KW-0812">Transmembrane</keyword>
<dbReference type="InterPro" id="IPR001828">
    <property type="entry name" value="ANF_lig-bd_rcpt"/>
</dbReference>
<feature type="transmembrane region" description="Helical" evidence="11">
    <location>
        <begin position="585"/>
        <end position="610"/>
    </location>
</feature>
<keyword evidence="7 11" id="KW-0472">Membrane</keyword>
<dbReference type="Gene3D" id="3.40.50.2300">
    <property type="match status" value="2"/>
</dbReference>
<feature type="transmembrane region" description="Helical" evidence="11">
    <location>
        <begin position="744"/>
        <end position="767"/>
    </location>
</feature>
<gene>
    <name evidence="14" type="primary">LOC107115715</name>
</gene>
<dbReference type="InterPro" id="IPR028082">
    <property type="entry name" value="Peripla_BP_I"/>
</dbReference>
<evidence type="ECO:0000256" key="5">
    <source>
        <dbReference type="ARBA" id="ARBA00022989"/>
    </source>
</evidence>
<evidence type="ECO:0000256" key="11">
    <source>
        <dbReference type="SAM" id="Phobius"/>
    </source>
</evidence>
<feature type="transmembrane region" description="Helical" evidence="11">
    <location>
        <begin position="779"/>
        <end position="799"/>
    </location>
</feature>
<keyword evidence="4" id="KW-0732">Signal</keyword>
<dbReference type="Pfam" id="PF07562">
    <property type="entry name" value="NCD3G"/>
    <property type="match status" value="1"/>
</dbReference>
<evidence type="ECO:0000256" key="2">
    <source>
        <dbReference type="ARBA" id="ARBA00022475"/>
    </source>
</evidence>
<dbReference type="Pfam" id="PF00003">
    <property type="entry name" value="7tm_3"/>
    <property type="match status" value="1"/>
</dbReference>
<evidence type="ECO:0000256" key="8">
    <source>
        <dbReference type="ARBA" id="ARBA00023170"/>
    </source>
</evidence>
<protein>
    <submittedName>
        <fullName evidence="14">Vomeronasal type-2 receptor 26-like</fullName>
    </submittedName>
</protein>
<feature type="domain" description="G-protein coupled receptors family 3 profile" evidence="12">
    <location>
        <begin position="585"/>
        <end position="849"/>
    </location>
</feature>
<keyword evidence="8" id="KW-0675">Receptor</keyword>
<dbReference type="InterPro" id="IPR000337">
    <property type="entry name" value="GPCR_3"/>
</dbReference>
<dbReference type="InterPro" id="IPR000068">
    <property type="entry name" value="GPCR_3_Ca_sens_rcpt-rel"/>
</dbReference>
<dbReference type="InterPro" id="IPR017978">
    <property type="entry name" value="GPCR_3_C"/>
</dbReference>
<evidence type="ECO:0000313" key="14">
    <source>
        <dbReference type="RefSeq" id="XP_015272959.1"/>
    </source>
</evidence>
<dbReference type="InterPro" id="IPR004073">
    <property type="entry name" value="GPCR_3_vmron_rcpt_2"/>
</dbReference>
<dbReference type="Proteomes" id="UP000694871">
    <property type="component" value="Unplaced"/>
</dbReference>
<keyword evidence="9" id="KW-0325">Glycoprotein</keyword>